<dbReference type="PANTHER" id="PTHR46268">
    <property type="entry name" value="STRESS RESPONSE PROTEIN NHAX"/>
    <property type="match status" value="1"/>
</dbReference>
<name>K2J6Y1_9RHOB</name>
<dbReference type="eggNOG" id="COG0589">
    <property type="taxonomic scope" value="Bacteria"/>
</dbReference>
<dbReference type="Gene3D" id="3.40.50.12370">
    <property type="match status" value="1"/>
</dbReference>
<dbReference type="Proteomes" id="UP000006762">
    <property type="component" value="Unassembled WGS sequence"/>
</dbReference>
<dbReference type="PATRIC" id="fig|1208323.3.peg.2578"/>
<comment type="caution">
    <text evidence="3">The sequence shown here is derived from an EMBL/GenBank/DDBJ whole genome shotgun (WGS) entry which is preliminary data.</text>
</comment>
<dbReference type="CDD" id="cd00293">
    <property type="entry name" value="USP-like"/>
    <property type="match status" value="1"/>
</dbReference>
<dbReference type="InterPro" id="IPR006016">
    <property type="entry name" value="UspA"/>
</dbReference>
<feature type="domain" description="UspA" evidence="2">
    <location>
        <begin position="160"/>
        <end position="281"/>
    </location>
</feature>
<dbReference type="InterPro" id="IPR006015">
    <property type="entry name" value="Universal_stress_UspA"/>
</dbReference>
<dbReference type="SUPFAM" id="SSF52402">
    <property type="entry name" value="Adenine nucleotide alpha hydrolases-like"/>
    <property type="match status" value="2"/>
</dbReference>
<dbReference type="Pfam" id="PF00582">
    <property type="entry name" value="Usp"/>
    <property type="match status" value="1"/>
</dbReference>
<evidence type="ECO:0000313" key="4">
    <source>
        <dbReference type="Proteomes" id="UP000006762"/>
    </source>
</evidence>
<protein>
    <submittedName>
        <fullName evidence="3">UspA domain-containing protein</fullName>
    </submittedName>
</protein>
<gene>
    <name evidence="3" type="ORF">B30_12457</name>
</gene>
<comment type="similarity">
    <text evidence="1">Belongs to the universal stress protein A family.</text>
</comment>
<keyword evidence="4" id="KW-1185">Reference proteome</keyword>
<dbReference type="EMBL" id="AMRK01000006">
    <property type="protein sequence ID" value="EKE70813.1"/>
    <property type="molecule type" value="Genomic_DNA"/>
</dbReference>
<sequence>MEVAMPFKTITTIICNMDADRHALEAATALARREEGHLDVICLGLDRTQPGFYYAGTNAMALQDNLQQAQTESREIESQVTEFLRVQEISWVTNPLTAQMAGLTPQLAHFLRFSDVVVLPRPYGPGRSHEHEEILEAALFSGHVPVLVVPDTADVPQNIERVVVAWNESAEALGAVRSALPILQKADVVDITIIDPPQHGPDRSDPGGSLCQMLVRHGVRAEVSVLAKTMPRVSDVLCRQLRDKDADLLVMGAYGHSRFRESILGGATRHMLELADIPVLMSH</sequence>
<proteinExistence type="inferred from homology"/>
<evidence type="ECO:0000313" key="3">
    <source>
        <dbReference type="EMBL" id="EKE70813.1"/>
    </source>
</evidence>
<dbReference type="PANTHER" id="PTHR46268:SF15">
    <property type="entry name" value="UNIVERSAL STRESS PROTEIN HP_0031"/>
    <property type="match status" value="1"/>
</dbReference>
<accession>K2J6Y1</accession>
<reference evidence="3 4" key="1">
    <citation type="submission" date="2012-09" db="EMBL/GenBank/DDBJ databases">
        <title>Celeribacter baekdonensis B30 Genome Sequencing.</title>
        <authorList>
            <person name="Wang W."/>
        </authorList>
    </citation>
    <scope>NUCLEOTIDE SEQUENCE [LARGE SCALE GENOMIC DNA]</scope>
    <source>
        <strain evidence="3 4">B30</strain>
    </source>
</reference>
<evidence type="ECO:0000256" key="1">
    <source>
        <dbReference type="ARBA" id="ARBA00008791"/>
    </source>
</evidence>
<evidence type="ECO:0000259" key="2">
    <source>
        <dbReference type="Pfam" id="PF00582"/>
    </source>
</evidence>
<organism evidence="3 4">
    <name type="scientific">Celeribacter baekdonensis B30</name>
    <dbReference type="NCBI Taxonomy" id="1208323"/>
    <lineage>
        <taxon>Bacteria</taxon>
        <taxon>Pseudomonadati</taxon>
        <taxon>Pseudomonadota</taxon>
        <taxon>Alphaproteobacteria</taxon>
        <taxon>Rhodobacterales</taxon>
        <taxon>Roseobacteraceae</taxon>
        <taxon>Celeribacter</taxon>
    </lineage>
</organism>
<dbReference type="STRING" id="1208323.B30_12457"/>
<dbReference type="PRINTS" id="PR01438">
    <property type="entry name" value="UNVRSLSTRESS"/>
</dbReference>
<dbReference type="AlphaFoldDB" id="K2J6Y1"/>